<dbReference type="PANTHER" id="PTHR11351:SF3">
    <property type="entry name" value="BLL4393 PROTEIN"/>
    <property type="match status" value="1"/>
</dbReference>
<feature type="transmembrane region" description="Helical" evidence="11">
    <location>
        <begin position="96"/>
        <end position="116"/>
    </location>
</feature>
<evidence type="ECO:0000256" key="8">
    <source>
        <dbReference type="ARBA" id="ARBA00023098"/>
    </source>
</evidence>
<comment type="similarity">
    <text evidence="2">Belongs to the fatty acid desaturase type 2 family.</text>
</comment>
<evidence type="ECO:0000256" key="4">
    <source>
        <dbReference type="ARBA" id="ARBA00022832"/>
    </source>
</evidence>
<feature type="domain" description="Fatty acid desaturase" evidence="12">
    <location>
        <begin position="63"/>
        <end position="275"/>
    </location>
</feature>
<dbReference type="AlphaFoldDB" id="A0A6L5G4Q3"/>
<dbReference type="PANTHER" id="PTHR11351">
    <property type="entry name" value="ACYL-COA DESATURASE"/>
    <property type="match status" value="1"/>
</dbReference>
<sequence length="319" mass="35457">MATLTPTAPVPAAPKAGPRPIHGEKRDAGRQSLVYLFLLVPMAALAAAVPFAWSTGLLSWTDIALTVGFYLLTLHGITVGYHRLFTHGSFKPNRPVKIALAILGSMAVQGPVITWVADHRRHHAFSDKEGDPHSPWLFGTSAWALTKGFWHAHMGWMFEPRNTTNEERFAPDLLRDRDLVMIDKLFWVWTVATFALPAVLGGLITMSWQGAATAFFWAALVRVSALHHATWSTNSICHMIGERPFKSRDRAANFWPLALLSGGESWHNSHHADQTCARHGVKRGQIDTSARVIRLMEQAGWVTDVKWPTPERLARLAAD</sequence>
<keyword evidence="8" id="KW-0443">Lipid metabolism</keyword>
<evidence type="ECO:0000256" key="7">
    <source>
        <dbReference type="ARBA" id="ARBA00023004"/>
    </source>
</evidence>
<evidence type="ECO:0000313" key="13">
    <source>
        <dbReference type="EMBL" id="MQM24607.1"/>
    </source>
</evidence>
<dbReference type="GO" id="GO:0016020">
    <property type="term" value="C:membrane"/>
    <property type="evidence" value="ECO:0007669"/>
    <property type="project" value="UniProtKB-SubCell"/>
</dbReference>
<evidence type="ECO:0000256" key="10">
    <source>
        <dbReference type="SAM" id="MobiDB-lite"/>
    </source>
</evidence>
<dbReference type="Pfam" id="PF00487">
    <property type="entry name" value="FA_desaturase"/>
    <property type="match status" value="1"/>
</dbReference>
<feature type="transmembrane region" description="Helical" evidence="11">
    <location>
        <begin position="65"/>
        <end position="84"/>
    </location>
</feature>
<feature type="transmembrane region" description="Helical" evidence="11">
    <location>
        <begin position="185"/>
        <end position="208"/>
    </location>
</feature>
<dbReference type="InterPro" id="IPR005804">
    <property type="entry name" value="FA_desaturase_dom"/>
</dbReference>
<keyword evidence="14" id="KW-1185">Reference proteome</keyword>
<comment type="caution">
    <text evidence="13">The sequence shown here is derived from an EMBL/GenBank/DDBJ whole genome shotgun (WGS) entry which is preliminary data.</text>
</comment>
<dbReference type="GO" id="GO:0006631">
    <property type="term" value="P:fatty acid metabolic process"/>
    <property type="evidence" value="ECO:0007669"/>
    <property type="project" value="UniProtKB-KW"/>
</dbReference>
<evidence type="ECO:0000256" key="3">
    <source>
        <dbReference type="ARBA" id="ARBA00022692"/>
    </source>
</evidence>
<evidence type="ECO:0000256" key="1">
    <source>
        <dbReference type="ARBA" id="ARBA00004141"/>
    </source>
</evidence>
<keyword evidence="9 11" id="KW-0472">Membrane</keyword>
<proteinExistence type="inferred from homology"/>
<evidence type="ECO:0000313" key="14">
    <source>
        <dbReference type="Proteomes" id="UP000477750"/>
    </source>
</evidence>
<evidence type="ECO:0000256" key="6">
    <source>
        <dbReference type="ARBA" id="ARBA00023002"/>
    </source>
</evidence>
<dbReference type="GO" id="GO:0016717">
    <property type="term" value="F:oxidoreductase activity, acting on paired donors, with oxidation of a pair of donors resulting in the reduction of molecular oxygen to two molecules of water"/>
    <property type="evidence" value="ECO:0007669"/>
    <property type="project" value="InterPro"/>
</dbReference>
<accession>A0A6L5G4Q3</accession>
<dbReference type="Proteomes" id="UP000477750">
    <property type="component" value="Unassembled WGS sequence"/>
</dbReference>
<evidence type="ECO:0000259" key="12">
    <source>
        <dbReference type="Pfam" id="PF00487"/>
    </source>
</evidence>
<dbReference type="InterPro" id="IPR015876">
    <property type="entry name" value="Acyl-CoA_DS"/>
</dbReference>
<dbReference type="EMBL" id="WIAO01000002">
    <property type="protein sequence ID" value="MQM24607.1"/>
    <property type="molecule type" value="Genomic_DNA"/>
</dbReference>
<name>A0A6L5G4Q3_9ACTN</name>
<evidence type="ECO:0000256" key="5">
    <source>
        <dbReference type="ARBA" id="ARBA00022989"/>
    </source>
</evidence>
<gene>
    <name evidence="13" type="ORF">GFD30_03290</name>
</gene>
<dbReference type="CDD" id="cd03505">
    <property type="entry name" value="Delta9-FADS-like"/>
    <property type="match status" value="1"/>
</dbReference>
<keyword evidence="4" id="KW-0276">Fatty acid metabolism</keyword>
<evidence type="ECO:0000256" key="2">
    <source>
        <dbReference type="ARBA" id="ARBA00008749"/>
    </source>
</evidence>
<evidence type="ECO:0000256" key="9">
    <source>
        <dbReference type="ARBA" id="ARBA00023136"/>
    </source>
</evidence>
<keyword evidence="5 11" id="KW-1133">Transmembrane helix</keyword>
<organism evidence="13 14">
    <name type="scientific">Glycomyces albidus</name>
    <dbReference type="NCBI Taxonomy" id="2656774"/>
    <lineage>
        <taxon>Bacteria</taxon>
        <taxon>Bacillati</taxon>
        <taxon>Actinomycetota</taxon>
        <taxon>Actinomycetes</taxon>
        <taxon>Glycomycetales</taxon>
        <taxon>Glycomycetaceae</taxon>
        <taxon>Glycomyces</taxon>
    </lineage>
</organism>
<evidence type="ECO:0000256" key="11">
    <source>
        <dbReference type="SAM" id="Phobius"/>
    </source>
</evidence>
<dbReference type="PRINTS" id="PR00075">
    <property type="entry name" value="FACDDSATRASE"/>
</dbReference>
<keyword evidence="6" id="KW-0560">Oxidoreductase</keyword>
<keyword evidence="7" id="KW-0408">Iron</keyword>
<protein>
    <submittedName>
        <fullName evidence="13">Acyl-CoA desaturase</fullName>
    </submittedName>
</protein>
<keyword evidence="3 11" id="KW-0812">Transmembrane</keyword>
<feature type="transmembrane region" description="Helical" evidence="11">
    <location>
        <begin position="33"/>
        <end position="53"/>
    </location>
</feature>
<reference evidence="13 14" key="1">
    <citation type="submission" date="2019-10" db="EMBL/GenBank/DDBJ databases">
        <title>Glycomyces albidus sp. nov., a novel actinomycete isolated from rhizosphere soil of wheat (Triticum aestivum L.).</title>
        <authorList>
            <person name="Qian L."/>
        </authorList>
    </citation>
    <scope>NUCLEOTIDE SEQUENCE [LARGE SCALE GENOMIC DNA]</scope>
    <source>
        <strain evidence="13 14">NEAU-7082</strain>
    </source>
</reference>
<feature type="region of interest" description="Disordered" evidence="10">
    <location>
        <begin position="1"/>
        <end position="23"/>
    </location>
</feature>
<comment type="subcellular location">
    <subcellularLocation>
        <location evidence="1">Membrane</location>
        <topology evidence="1">Multi-pass membrane protein</topology>
    </subcellularLocation>
</comment>
<dbReference type="RefSeq" id="WP_153023749.1">
    <property type="nucleotide sequence ID" value="NZ_WIAO01000002.1"/>
</dbReference>